<evidence type="ECO:0000259" key="12">
    <source>
        <dbReference type="Pfam" id="PF13954"/>
    </source>
</evidence>
<dbReference type="PANTHER" id="PTHR30451:SF20">
    <property type="entry name" value="FIMBRIAE USHER"/>
    <property type="match status" value="1"/>
</dbReference>
<keyword evidence="3 9" id="KW-0813">Transport</keyword>
<evidence type="ECO:0000256" key="1">
    <source>
        <dbReference type="ARBA" id="ARBA00004571"/>
    </source>
</evidence>
<feature type="domain" description="PapC-like C-terminal" evidence="11">
    <location>
        <begin position="758"/>
        <end position="822"/>
    </location>
</feature>
<evidence type="ECO:0000256" key="10">
    <source>
        <dbReference type="SAM" id="SignalP"/>
    </source>
</evidence>
<evidence type="ECO:0000256" key="9">
    <source>
        <dbReference type="RuleBase" id="RU003884"/>
    </source>
</evidence>
<protein>
    <submittedName>
        <fullName evidence="13">Uncharacterized protein</fullName>
    </submittedName>
</protein>
<name>C5ZZP3_ECOLX</name>
<feature type="chain" id="PRO_5002961289" evidence="10">
    <location>
        <begin position="25"/>
        <end position="839"/>
    </location>
</feature>
<dbReference type="Gene3D" id="2.60.40.2610">
    <property type="entry name" value="Outer membrane usher protein FimD, plug domain"/>
    <property type="match status" value="1"/>
</dbReference>
<feature type="signal peptide" evidence="10">
    <location>
        <begin position="1"/>
        <end position="24"/>
    </location>
</feature>
<dbReference type="InterPro" id="IPR037224">
    <property type="entry name" value="PapC_N_sf"/>
</dbReference>
<dbReference type="InterPro" id="IPR000015">
    <property type="entry name" value="Fimb_usher"/>
</dbReference>
<dbReference type="PANTHER" id="PTHR30451">
    <property type="entry name" value="OUTER MEMBRANE USHER PROTEIN"/>
    <property type="match status" value="1"/>
</dbReference>
<keyword evidence="9" id="KW-1029">Fimbrium biogenesis</keyword>
<dbReference type="RefSeq" id="WP_000723943.1">
    <property type="nucleotide sequence ID" value="NC_012944.1"/>
</dbReference>
<organism evidence="13">
    <name type="scientific">Escherichia coli Vir68</name>
    <dbReference type="NCBI Taxonomy" id="563770"/>
    <lineage>
        <taxon>Bacteria</taxon>
        <taxon>Pseudomonadati</taxon>
        <taxon>Pseudomonadota</taxon>
        <taxon>Gammaproteobacteria</taxon>
        <taxon>Enterobacterales</taxon>
        <taxon>Enterobacteriaceae</taxon>
        <taxon>Escherichia</taxon>
    </lineage>
</organism>
<dbReference type="GO" id="GO:0009297">
    <property type="term" value="P:pilus assembly"/>
    <property type="evidence" value="ECO:0007669"/>
    <property type="project" value="InterPro"/>
</dbReference>
<dbReference type="Gene3D" id="2.60.40.3110">
    <property type="match status" value="1"/>
</dbReference>
<keyword evidence="5 9" id="KW-0812">Transmembrane</keyword>
<evidence type="ECO:0000256" key="3">
    <source>
        <dbReference type="ARBA" id="ARBA00022448"/>
    </source>
</evidence>
<keyword evidence="6 10" id="KW-0732">Signal</keyword>
<dbReference type="Gene3D" id="3.10.20.410">
    <property type="match status" value="1"/>
</dbReference>
<feature type="domain" description="PapC N-terminal" evidence="12">
    <location>
        <begin position="33"/>
        <end position="171"/>
    </location>
</feature>
<evidence type="ECO:0000256" key="2">
    <source>
        <dbReference type="ARBA" id="ARBA00008064"/>
    </source>
</evidence>
<evidence type="ECO:0000256" key="4">
    <source>
        <dbReference type="ARBA" id="ARBA00022452"/>
    </source>
</evidence>
<dbReference type="Pfam" id="PF13954">
    <property type="entry name" value="PapC_N"/>
    <property type="match status" value="1"/>
</dbReference>
<dbReference type="InterPro" id="IPR025885">
    <property type="entry name" value="PapC_N"/>
</dbReference>
<keyword evidence="4" id="KW-1134">Transmembrane beta strand</keyword>
<dbReference type="Pfam" id="PF00577">
    <property type="entry name" value="Usher"/>
    <property type="match status" value="1"/>
</dbReference>
<comment type="similarity">
    <text evidence="2 9">Belongs to the fimbrial export usher family.</text>
</comment>
<evidence type="ECO:0000313" key="13">
    <source>
        <dbReference type="EMBL" id="ACT33558.1"/>
    </source>
</evidence>
<dbReference type="Pfam" id="PF13953">
    <property type="entry name" value="PapC_C"/>
    <property type="match status" value="1"/>
</dbReference>
<keyword evidence="13" id="KW-0614">Plasmid</keyword>
<dbReference type="InterPro" id="IPR018030">
    <property type="entry name" value="Fimbrial_membr_usher_CS"/>
</dbReference>
<keyword evidence="7 9" id="KW-0472">Membrane</keyword>
<reference evidence="13" key="1">
    <citation type="journal article" date="2010" name="Vet. Microbiol.">
        <title>Pyrosequencing of the Vir plasmid of necrotoxigenic Escherichia coli.</title>
        <authorList>
            <person name="Johnson T.J."/>
            <person name="DebRoy C."/>
            <person name="Belton S."/>
            <person name="Williams M.L."/>
            <person name="Lawrence M."/>
            <person name="Nolan L.K."/>
            <person name="Thorsness J.L."/>
        </authorList>
    </citation>
    <scope>NUCLEOTIDE SEQUENCE [LARGE SCALE GENOMIC DNA]</scope>
    <source>
        <strain evidence="13">Vir68</strain>
        <plasmid evidence="13">pVir68</plasmid>
    </source>
</reference>
<evidence type="ECO:0000256" key="6">
    <source>
        <dbReference type="ARBA" id="ARBA00022729"/>
    </source>
</evidence>
<keyword evidence="8 9" id="KW-0998">Cell outer membrane</keyword>
<dbReference type="GO" id="GO:0009279">
    <property type="term" value="C:cell outer membrane"/>
    <property type="evidence" value="ECO:0007669"/>
    <property type="project" value="UniProtKB-SubCell"/>
</dbReference>
<dbReference type="EMBL" id="CP001162">
    <property type="protein sequence ID" value="ACT33558.1"/>
    <property type="molecule type" value="Genomic_DNA"/>
</dbReference>
<dbReference type="AlphaFoldDB" id="C5ZZP3"/>
<dbReference type="InterPro" id="IPR025949">
    <property type="entry name" value="PapC-like_C"/>
</dbReference>
<gene>
    <name evidence="13" type="ORF">pVir_99</name>
</gene>
<dbReference type="SUPFAM" id="SSF141729">
    <property type="entry name" value="FimD N-terminal domain-like"/>
    <property type="match status" value="1"/>
</dbReference>
<evidence type="ECO:0000259" key="11">
    <source>
        <dbReference type="Pfam" id="PF13953"/>
    </source>
</evidence>
<dbReference type="Gene3D" id="2.60.40.2070">
    <property type="match status" value="1"/>
</dbReference>
<dbReference type="PROSITE" id="PS01151">
    <property type="entry name" value="FIMBRIAL_USHER"/>
    <property type="match status" value="1"/>
</dbReference>
<evidence type="ECO:0000256" key="7">
    <source>
        <dbReference type="ARBA" id="ARBA00023136"/>
    </source>
</evidence>
<evidence type="ECO:0000256" key="8">
    <source>
        <dbReference type="ARBA" id="ARBA00023237"/>
    </source>
</evidence>
<accession>C5ZZP3</accession>
<comment type="subcellular location">
    <subcellularLocation>
        <location evidence="1 9">Cell outer membrane</location>
        <topology evidence="1 9">Multi-pass membrane protein</topology>
    </subcellularLocation>
</comment>
<dbReference type="GO" id="GO:0015473">
    <property type="term" value="F:fimbrial usher porin activity"/>
    <property type="evidence" value="ECO:0007669"/>
    <property type="project" value="InterPro"/>
</dbReference>
<sequence>MKKISFIHPFLLPGFILLTCSVQAAETVNDYIFDPSLLRDAIPGRISVTNGANDPYFQPGTYDVDIYLNGKYQSTASLDLIRDKGKISVCLPPRLYRAFAVREAYLAALPEKECSNPEYLLKGTSVSVDTASLRVDVIIPQAMLDIRPDDYISPENLTAGSTMGFINYNVNQFYSNYKNADHFESTYLGFNDGINIGKWRFRQQGNFTHNEYGNHWQHTRTWLQRAFPSLRSEISVGDIFSSGGQFNAVSYRGIRLSSDARMLPDSLRGYAPEVRGMAGSNARVSVWQGKQQIYQTTVPPGPFVIDNLSPVSYGGDLNVEVQESDGRHRRFRVPYAILPESLRPGRTDYSFSAGKVGDYTRYNNFVEMTVKRGLTNALTMNGGLRLANNYRSVLAGGVWASELGAFGLNSAFSSADFRNGESSRGWRYELNYSRTFAPTNTTLTFAGYRYSTQGYRDLNDVIVLNNNSIPGSDGSSSEYLQRNRMQLTLNQPLGDLGSLYVSWAQQNYYDHRSHDTQYQIGYGTVLPGNISMNFTMARQYSVMARHSDIRQNLAAQTNEYNEYRKDMHFQINFSIPLSNASDSSYLTLGGSSDNSYNASLSGLMGENNKMSYSININRDQQQRDTAFSGSLNRKTNLMNLTTTASKSSKFSQMSVNAMGAAVLHSGGLSLGNYLSDSFALVEAKGAHGARIMGQGIEIDHNGYALVPSLMPYHYNTIALDSSGSNRQVEVLSSQKTVAPYAGAMVRVKFQTLQGYAVMMKASTNRDENVPMGADVIDANGKTIGTFGQGSNAYLRLNDTKGTLKAVWGDAPGQSCQINYQIPAPKPDAVITYANAVCRF</sequence>
<dbReference type="InterPro" id="IPR043142">
    <property type="entry name" value="PapC-like_C_sf"/>
</dbReference>
<proteinExistence type="inferred from homology"/>
<evidence type="ECO:0000256" key="5">
    <source>
        <dbReference type="ARBA" id="ARBA00022692"/>
    </source>
</evidence>
<dbReference type="InterPro" id="IPR042186">
    <property type="entry name" value="FimD_plug_dom"/>
</dbReference>
<geneLocation type="plasmid" evidence="13">
    <name>pVir68</name>
</geneLocation>